<dbReference type="PANTHER" id="PTHR11827:SF6">
    <property type="entry name" value="SOLUTE CARRIER FAMILY 12 MEMBER 8"/>
    <property type="match status" value="1"/>
</dbReference>
<feature type="transmembrane region" description="Helical" evidence="6">
    <location>
        <begin position="208"/>
        <end position="226"/>
    </location>
</feature>
<feature type="transmembrane region" description="Helical" evidence="6">
    <location>
        <begin position="292"/>
        <end position="318"/>
    </location>
</feature>
<feature type="domain" description="Amino acid permease/ SLC12A" evidence="7">
    <location>
        <begin position="71"/>
        <end position="442"/>
    </location>
</feature>
<dbReference type="InterPro" id="IPR004842">
    <property type="entry name" value="SLC12A_fam"/>
</dbReference>
<dbReference type="GO" id="GO:0015379">
    <property type="term" value="F:potassium:chloride symporter activity"/>
    <property type="evidence" value="ECO:0007669"/>
    <property type="project" value="TreeGrafter"/>
</dbReference>
<evidence type="ECO:0000256" key="2">
    <source>
        <dbReference type="ARBA" id="ARBA00022692"/>
    </source>
</evidence>
<feature type="transmembrane region" description="Helical" evidence="6">
    <location>
        <begin position="91"/>
        <end position="116"/>
    </location>
</feature>
<evidence type="ECO:0000313" key="8">
    <source>
        <dbReference type="EMBL" id="GAV03375.1"/>
    </source>
</evidence>
<feature type="region of interest" description="Disordered" evidence="5">
    <location>
        <begin position="1"/>
        <end position="25"/>
    </location>
</feature>
<keyword evidence="9" id="KW-1185">Reference proteome</keyword>
<proteinExistence type="predicted"/>
<evidence type="ECO:0000313" key="9">
    <source>
        <dbReference type="Proteomes" id="UP000186922"/>
    </source>
</evidence>
<dbReference type="OrthoDB" id="2020542at2759"/>
<dbReference type="GO" id="GO:0055075">
    <property type="term" value="P:potassium ion homeostasis"/>
    <property type="evidence" value="ECO:0007669"/>
    <property type="project" value="TreeGrafter"/>
</dbReference>
<dbReference type="PANTHER" id="PTHR11827">
    <property type="entry name" value="SOLUTE CARRIER FAMILY 12, CATION COTRANSPORTERS"/>
    <property type="match status" value="1"/>
</dbReference>
<evidence type="ECO:0000256" key="1">
    <source>
        <dbReference type="ARBA" id="ARBA00004141"/>
    </source>
</evidence>
<comment type="caution">
    <text evidence="8">The sequence shown here is derived from an EMBL/GenBank/DDBJ whole genome shotgun (WGS) entry which is preliminary data.</text>
</comment>
<keyword evidence="4 6" id="KW-0472">Membrane</keyword>
<dbReference type="EMBL" id="BDGG01000009">
    <property type="protein sequence ID" value="GAV03375.1"/>
    <property type="molecule type" value="Genomic_DNA"/>
</dbReference>
<feature type="transmembrane region" description="Helical" evidence="6">
    <location>
        <begin position="330"/>
        <end position="359"/>
    </location>
</feature>
<sequence>MDAASRLGTAESTLIPPSGSPARPSGLQGLVTHYQEEPLQNPQWFEFWKYNFCIRENVSFGTLGVFSAVLAHLLNVIVFLRTGWIVGEAGILYSLLISLCLWTFAAITVLSAYGILMRSGRQTCQDVYQILQVTLGTRAAASIGVIYSFTHAASSALQVLGMGELLVGVSLDMLDNVWAIRVTAVCCLIVLTWLNVFGIKWIIRAQYVIVIILSLGVGDFFVGSLYQEIPEYGVERPSAEIFKENLYVQYDNWHGFWKNLGLYFPSVAGVLVGFNIARDLRDPQRSIPKGTFAAMLCGMSVHIMFILMLGACVLRSYLVEHPHITIRMAALHVFIIIAVSISAGAVGMGAIFNASRVLARVAKDTSIRGVKQLDWMWDRFQTPVFSILVVFLTSLLFVLIGHINFLAPIITTSHLMTFSAINYAYFALSTTYKLQVKRDYKATTEWLQQGLREGRIASPDSRHQSPKFPRSPEQHETMSHSSSVTSERSHLLGSGSAGHTPKEALLPPLIVASQVLSKPGDTLLRFHNRWVALAASVIMIVIAFLIQWESALSAISTLGLIYISVSYLTPRPTAGIVEFRPVDWIVSKFTGETYNDLETETLQTVSTAGAPEESRFIRSLGSPHLPTSSSAPFLSG</sequence>
<organism evidence="8 9">
    <name type="scientific">Ramazzottius varieornatus</name>
    <name type="common">Water bear</name>
    <name type="synonym">Tardigrade</name>
    <dbReference type="NCBI Taxonomy" id="947166"/>
    <lineage>
        <taxon>Eukaryota</taxon>
        <taxon>Metazoa</taxon>
        <taxon>Ecdysozoa</taxon>
        <taxon>Tardigrada</taxon>
        <taxon>Eutardigrada</taxon>
        <taxon>Parachela</taxon>
        <taxon>Hypsibioidea</taxon>
        <taxon>Ramazzottiidae</taxon>
        <taxon>Ramazzottius</taxon>
    </lineage>
</organism>
<dbReference type="STRING" id="947166.A0A1D1VP69"/>
<feature type="transmembrane region" description="Helical" evidence="6">
    <location>
        <begin position="380"/>
        <end position="400"/>
    </location>
</feature>
<dbReference type="GO" id="GO:0016020">
    <property type="term" value="C:membrane"/>
    <property type="evidence" value="ECO:0007669"/>
    <property type="project" value="UniProtKB-SubCell"/>
</dbReference>
<dbReference type="Pfam" id="PF00324">
    <property type="entry name" value="AA_permease"/>
    <property type="match status" value="1"/>
</dbReference>
<evidence type="ECO:0000259" key="7">
    <source>
        <dbReference type="Pfam" id="PF00324"/>
    </source>
</evidence>
<dbReference type="AlphaFoldDB" id="A0A1D1VP69"/>
<keyword evidence="2 6" id="KW-0812">Transmembrane</keyword>
<feature type="transmembrane region" description="Helical" evidence="6">
    <location>
        <begin position="137"/>
        <end position="157"/>
    </location>
</feature>
<dbReference type="GO" id="GO:0055064">
    <property type="term" value="P:chloride ion homeostasis"/>
    <property type="evidence" value="ECO:0007669"/>
    <property type="project" value="TreeGrafter"/>
</dbReference>
<feature type="transmembrane region" description="Helical" evidence="6">
    <location>
        <begin position="406"/>
        <end position="428"/>
    </location>
</feature>
<dbReference type="Gene3D" id="1.20.1740.10">
    <property type="entry name" value="Amino acid/polyamine transporter I"/>
    <property type="match status" value="1"/>
</dbReference>
<name>A0A1D1VP69_RAMVA</name>
<dbReference type="GO" id="GO:0006884">
    <property type="term" value="P:cell volume homeostasis"/>
    <property type="evidence" value="ECO:0007669"/>
    <property type="project" value="TreeGrafter"/>
</dbReference>
<reference evidence="8 9" key="1">
    <citation type="journal article" date="2016" name="Nat. Commun.">
        <title>Extremotolerant tardigrade genome and improved radiotolerance of human cultured cells by tardigrade-unique protein.</title>
        <authorList>
            <person name="Hashimoto T."/>
            <person name="Horikawa D.D."/>
            <person name="Saito Y."/>
            <person name="Kuwahara H."/>
            <person name="Kozuka-Hata H."/>
            <person name="Shin-I T."/>
            <person name="Minakuchi Y."/>
            <person name="Ohishi K."/>
            <person name="Motoyama A."/>
            <person name="Aizu T."/>
            <person name="Enomoto A."/>
            <person name="Kondo K."/>
            <person name="Tanaka S."/>
            <person name="Hara Y."/>
            <person name="Koshikawa S."/>
            <person name="Sagara H."/>
            <person name="Miura T."/>
            <person name="Yokobori S."/>
            <person name="Miyagawa K."/>
            <person name="Suzuki Y."/>
            <person name="Kubo T."/>
            <person name="Oyama M."/>
            <person name="Kohara Y."/>
            <person name="Fujiyama A."/>
            <person name="Arakawa K."/>
            <person name="Katayama T."/>
            <person name="Toyoda A."/>
            <person name="Kunieda T."/>
        </authorList>
    </citation>
    <scope>NUCLEOTIDE SEQUENCE [LARGE SCALE GENOMIC DNA]</scope>
    <source>
        <strain evidence="8 9">YOKOZUNA-1</strain>
    </source>
</reference>
<feature type="transmembrane region" description="Helical" evidence="6">
    <location>
        <begin position="260"/>
        <end position="280"/>
    </location>
</feature>
<accession>A0A1D1VP69</accession>
<feature type="transmembrane region" description="Helical" evidence="6">
    <location>
        <begin position="530"/>
        <end position="546"/>
    </location>
</feature>
<feature type="region of interest" description="Disordered" evidence="5">
    <location>
        <begin position="457"/>
        <end position="498"/>
    </location>
</feature>
<feature type="transmembrane region" description="Helical" evidence="6">
    <location>
        <begin position="177"/>
        <end position="196"/>
    </location>
</feature>
<dbReference type="InterPro" id="IPR004841">
    <property type="entry name" value="AA-permease/SLC12A_dom"/>
</dbReference>
<comment type="subcellular location">
    <subcellularLocation>
        <location evidence="1">Membrane</location>
        <topology evidence="1">Multi-pass membrane protein</topology>
    </subcellularLocation>
</comment>
<dbReference type="GO" id="GO:1990573">
    <property type="term" value="P:potassium ion import across plasma membrane"/>
    <property type="evidence" value="ECO:0007669"/>
    <property type="project" value="TreeGrafter"/>
</dbReference>
<evidence type="ECO:0000256" key="4">
    <source>
        <dbReference type="ARBA" id="ARBA00023136"/>
    </source>
</evidence>
<dbReference type="Proteomes" id="UP000186922">
    <property type="component" value="Unassembled WGS sequence"/>
</dbReference>
<evidence type="ECO:0000256" key="3">
    <source>
        <dbReference type="ARBA" id="ARBA00022989"/>
    </source>
</evidence>
<keyword evidence="3 6" id="KW-1133">Transmembrane helix</keyword>
<feature type="transmembrane region" description="Helical" evidence="6">
    <location>
        <begin position="58"/>
        <end position="79"/>
    </location>
</feature>
<evidence type="ECO:0000256" key="5">
    <source>
        <dbReference type="SAM" id="MobiDB-lite"/>
    </source>
</evidence>
<evidence type="ECO:0000256" key="6">
    <source>
        <dbReference type="SAM" id="Phobius"/>
    </source>
</evidence>
<protein>
    <recommendedName>
        <fullName evidence="7">Amino acid permease/ SLC12A domain-containing protein</fullName>
    </recommendedName>
</protein>
<gene>
    <name evidence="8" type="primary">RvY_13805</name>
    <name evidence="8" type="synonym">RvY_13805.1</name>
    <name evidence="8" type="ORF">RvY_13805-1</name>
</gene>